<dbReference type="AlphaFoldDB" id="A0A2M9BU68"/>
<dbReference type="CDD" id="cd06581">
    <property type="entry name" value="TM_PBP1_LivM_like"/>
    <property type="match status" value="1"/>
</dbReference>
<feature type="transmembrane region" description="Helical" evidence="7">
    <location>
        <begin position="62"/>
        <end position="81"/>
    </location>
</feature>
<dbReference type="InterPro" id="IPR001851">
    <property type="entry name" value="ABC_transp_permease"/>
</dbReference>
<evidence type="ECO:0000256" key="1">
    <source>
        <dbReference type="ARBA" id="ARBA00004651"/>
    </source>
</evidence>
<dbReference type="PANTHER" id="PTHR30482:SF10">
    <property type="entry name" value="HIGH-AFFINITY BRANCHED-CHAIN AMINO ACID TRANSPORT PROTEIN BRAE"/>
    <property type="match status" value="1"/>
</dbReference>
<feature type="transmembrane region" description="Helical" evidence="7">
    <location>
        <begin position="7"/>
        <end position="24"/>
    </location>
</feature>
<proteinExistence type="predicted"/>
<feature type="transmembrane region" description="Helical" evidence="7">
    <location>
        <begin position="284"/>
        <end position="304"/>
    </location>
</feature>
<evidence type="ECO:0000256" key="4">
    <source>
        <dbReference type="ARBA" id="ARBA00022989"/>
    </source>
</evidence>
<keyword evidence="4 7" id="KW-1133">Transmembrane helix</keyword>
<dbReference type="Pfam" id="PF02653">
    <property type="entry name" value="BPD_transp_2"/>
    <property type="match status" value="1"/>
</dbReference>
<sequence>MRERLSLIVGAAFFVFLAVSPLWLLRTGYLQGLGFEAITLAAMAVAWNIVGGLGGRLSFGHAAFFGIGAYTSTLLVVNFGISPWLGGIAGMVISAVVALGLGSITTHLRGVYFTLVTFVFSLLLVNLARHFTELTGGDVGLSVPLTEPSFLMFQFRGQQSYYYIALITLVIFTAIAWLVMRSSFGYKLRSVRDDVDVARALGVKTEQVKLRAFVLSAVMVSFVGTLTAQHDLFIDPTGAFGTDRSVEMALGAIFGGAGTLWGPVIGGIAVVVISQSANNALQHVFAGADVIVYGLFLIAVALWLPGGLVSIPRRIRAAVEKGRRKHQDQTTPVPPRRQASEKSRR</sequence>
<reference evidence="8 9" key="1">
    <citation type="submission" date="2017-11" db="EMBL/GenBank/DDBJ databases">
        <title>Genomic Encyclopedia of Archaeal and Bacterial Type Strains, Phase II (KMG-II): From Individual Species to Whole Genera.</title>
        <authorList>
            <person name="Goeker M."/>
        </authorList>
    </citation>
    <scope>NUCLEOTIDE SEQUENCE [LARGE SCALE GENOMIC DNA]</scope>
    <source>
        <strain evidence="8 9">DSM 25625</strain>
    </source>
</reference>
<keyword evidence="2" id="KW-1003">Cell membrane</keyword>
<dbReference type="RefSeq" id="WP_100345228.1">
    <property type="nucleotide sequence ID" value="NZ_PGFB01000004.1"/>
</dbReference>
<name>A0A2M9BU68_9MICO</name>
<evidence type="ECO:0000256" key="6">
    <source>
        <dbReference type="SAM" id="MobiDB-lite"/>
    </source>
</evidence>
<organism evidence="8 9">
    <name type="scientific">Compostimonas suwonensis</name>
    <dbReference type="NCBI Taxonomy" id="1048394"/>
    <lineage>
        <taxon>Bacteria</taxon>
        <taxon>Bacillati</taxon>
        <taxon>Actinomycetota</taxon>
        <taxon>Actinomycetes</taxon>
        <taxon>Micrococcales</taxon>
        <taxon>Microbacteriaceae</taxon>
        <taxon>Compostimonas</taxon>
    </lineage>
</organism>
<dbReference type="GO" id="GO:0005886">
    <property type="term" value="C:plasma membrane"/>
    <property type="evidence" value="ECO:0007669"/>
    <property type="project" value="UniProtKB-SubCell"/>
</dbReference>
<keyword evidence="9" id="KW-1185">Reference proteome</keyword>
<comment type="caution">
    <text evidence="8">The sequence shown here is derived from an EMBL/GenBank/DDBJ whole genome shotgun (WGS) entry which is preliminary data.</text>
</comment>
<feature type="transmembrane region" description="Helical" evidence="7">
    <location>
        <begin position="30"/>
        <end position="50"/>
    </location>
</feature>
<accession>A0A2M9BU68</accession>
<feature type="transmembrane region" description="Helical" evidence="7">
    <location>
        <begin position="161"/>
        <end position="180"/>
    </location>
</feature>
<feature type="transmembrane region" description="Helical" evidence="7">
    <location>
        <begin position="111"/>
        <end position="131"/>
    </location>
</feature>
<protein>
    <submittedName>
        <fullName evidence="8">Branched-chain amino acid transport system permease protein</fullName>
    </submittedName>
</protein>
<feature type="region of interest" description="Disordered" evidence="6">
    <location>
        <begin position="320"/>
        <end position="345"/>
    </location>
</feature>
<keyword evidence="3 7" id="KW-0812">Transmembrane</keyword>
<evidence type="ECO:0000313" key="8">
    <source>
        <dbReference type="EMBL" id="PJJ61497.1"/>
    </source>
</evidence>
<dbReference type="Proteomes" id="UP000230161">
    <property type="component" value="Unassembled WGS sequence"/>
</dbReference>
<gene>
    <name evidence="8" type="ORF">CLV54_2442</name>
</gene>
<dbReference type="GO" id="GO:0015658">
    <property type="term" value="F:branched-chain amino acid transmembrane transporter activity"/>
    <property type="evidence" value="ECO:0007669"/>
    <property type="project" value="InterPro"/>
</dbReference>
<evidence type="ECO:0000256" key="3">
    <source>
        <dbReference type="ARBA" id="ARBA00022692"/>
    </source>
</evidence>
<evidence type="ECO:0000256" key="2">
    <source>
        <dbReference type="ARBA" id="ARBA00022475"/>
    </source>
</evidence>
<evidence type="ECO:0000256" key="5">
    <source>
        <dbReference type="ARBA" id="ARBA00023136"/>
    </source>
</evidence>
<dbReference type="OrthoDB" id="9814461at2"/>
<evidence type="ECO:0000313" key="9">
    <source>
        <dbReference type="Proteomes" id="UP000230161"/>
    </source>
</evidence>
<feature type="transmembrane region" description="Helical" evidence="7">
    <location>
        <begin position="210"/>
        <end position="228"/>
    </location>
</feature>
<evidence type="ECO:0000256" key="7">
    <source>
        <dbReference type="SAM" id="Phobius"/>
    </source>
</evidence>
<keyword evidence="5 7" id="KW-0472">Membrane</keyword>
<feature type="transmembrane region" description="Helical" evidence="7">
    <location>
        <begin position="87"/>
        <end position="104"/>
    </location>
</feature>
<comment type="subcellular location">
    <subcellularLocation>
        <location evidence="1">Cell membrane</location>
        <topology evidence="1">Multi-pass membrane protein</topology>
    </subcellularLocation>
</comment>
<dbReference type="PANTHER" id="PTHR30482">
    <property type="entry name" value="HIGH-AFFINITY BRANCHED-CHAIN AMINO ACID TRANSPORT SYSTEM PERMEASE"/>
    <property type="match status" value="1"/>
</dbReference>
<dbReference type="EMBL" id="PGFB01000004">
    <property type="protein sequence ID" value="PJJ61497.1"/>
    <property type="molecule type" value="Genomic_DNA"/>
</dbReference>
<dbReference type="InterPro" id="IPR043428">
    <property type="entry name" value="LivM-like"/>
</dbReference>
<feature type="transmembrane region" description="Helical" evidence="7">
    <location>
        <begin position="248"/>
        <end position="272"/>
    </location>
</feature>